<evidence type="ECO:0000256" key="3">
    <source>
        <dbReference type="ARBA" id="ARBA00022692"/>
    </source>
</evidence>
<evidence type="ECO:0000256" key="4">
    <source>
        <dbReference type="ARBA" id="ARBA00022989"/>
    </source>
</evidence>
<dbReference type="PANTHER" id="PTHR30572:SF4">
    <property type="entry name" value="ABC TRANSPORTER PERMEASE YTRF"/>
    <property type="match status" value="1"/>
</dbReference>
<dbReference type="PANTHER" id="PTHR30572">
    <property type="entry name" value="MEMBRANE COMPONENT OF TRANSPORTER-RELATED"/>
    <property type="match status" value="1"/>
</dbReference>
<feature type="transmembrane region" description="Helical" evidence="7">
    <location>
        <begin position="288"/>
        <end position="315"/>
    </location>
</feature>
<organism evidence="10 11">
    <name type="scientific">Corynebacterium riegelii</name>
    <dbReference type="NCBI Taxonomy" id="156976"/>
    <lineage>
        <taxon>Bacteria</taxon>
        <taxon>Bacillati</taxon>
        <taxon>Actinomycetota</taxon>
        <taxon>Actinomycetes</taxon>
        <taxon>Mycobacteriales</taxon>
        <taxon>Corynebacteriaceae</taxon>
        <taxon>Corynebacterium</taxon>
    </lineage>
</organism>
<keyword evidence="11" id="KW-1185">Reference proteome</keyword>
<dbReference type="EMBL" id="CP012342">
    <property type="protein sequence ID" value="AKV59116.1"/>
    <property type="molecule type" value="Genomic_DNA"/>
</dbReference>
<dbReference type="InterPro" id="IPR025857">
    <property type="entry name" value="MacB_PCD"/>
</dbReference>
<dbReference type="AlphaFoldDB" id="A0A0K1RD50"/>
<comment type="subcellular location">
    <subcellularLocation>
        <location evidence="1">Cell membrane</location>
        <topology evidence="1">Multi-pass membrane protein</topology>
    </subcellularLocation>
</comment>
<feature type="transmembrane region" description="Helical" evidence="7">
    <location>
        <begin position="342"/>
        <end position="364"/>
    </location>
</feature>
<dbReference type="GO" id="GO:0022857">
    <property type="term" value="F:transmembrane transporter activity"/>
    <property type="evidence" value="ECO:0007669"/>
    <property type="project" value="TreeGrafter"/>
</dbReference>
<feature type="domain" description="MacB-like periplasmic core" evidence="9">
    <location>
        <begin position="21"/>
        <end position="253"/>
    </location>
</feature>
<proteinExistence type="inferred from homology"/>
<evidence type="ECO:0000256" key="6">
    <source>
        <dbReference type="ARBA" id="ARBA00038076"/>
    </source>
</evidence>
<evidence type="ECO:0000256" key="7">
    <source>
        <dbReference type="SAM" id="Phobius"/>
    </source>
</evidence>
<accession>A0A0K1RD50</accession>
<keyword evidence="5 7" id="KW-0472">Membrane</keyword>
<dbReference type="GO" id="GO:0005886">
    <property type="term" value="C:plasma membrane"/>
    <property type="evidence" value="ECO:0007669"/>
    <property type="project" value="UniProtKB-SubCell"/>
</dbReference>
<keyword evidence="4 7" id="KW-1133">Transmembrane helix</keyword>
<dbReference type="Pfam" id="PF12704">
    <property type="entry name" value="MacB_PCD"/>
    <property type="match status" value="1"/>
</dbReference>
<sequence>MNLREAIRLAATSLRANKLRSVLTLLGVIIGIAAVVAIMCLGKGMQQQLQSDFEQFGLNDVNVQVKTRHSESDPWMYEDVPDASLITPDMVEQLRGFIGPKVQGIALDAGGESARVTRGLNEGTVTVDFVNADYIEIQRHTITAGRIFTEDDIVGDRAVAVISPEVVDTYFNGDPASAIGASLDLDVSGRFASFQVVGAYGRAETSSPLVGTFEEASIYVPYTAQSRLSANPTQGFRMLQIRTLSPDLTADVTSDVNTWAEQAYADDADYVAKVLDTKSEIDQVNQTMAMISLVISAIGGISLLVGGIGVMNIMLVSVTERTREIGVRMALGATRRAVRTQFVIEAMMICLLGGALGVLLGAALGMAGTAAMGSVALPPVGAVVIALLFSLGIGLFFGWYPANRAARMKPIEALRYE</sequence>
<evidence type="ECO:0000313" key="10">
    <source>
        <dbReference type="EMBL" id="AKV59116.1"/>
    </source>
</evidence>
<feature type="transmembrane region" description="Helical" evidence="7">
    <location>
        <begin position="376"/>
        <end position="400"/>
    </location>
</feature>
<name>A0A0K1RD50_9CORY</name>
<dbReference type="KEGG" id="crie:AK829_08035"/>
<evidence type="ECO:0000256" key="1">
    <source>
        <dbReference type="ARBA" id="ARBA00004651"/>
    </source>
</evidence>
<dbReference type="STRING" id="156976.AK829_08035"/>
<protein>
    <recommendedName>
        <fullName evidence="12">ABC transporter permease</fullName>
    </recommendedName>
</protein>
<dbReference type="Pfam" id="PF02687">
    <property type="entry name" value="FtsX"/>
    <property type="match status" value="1"/>
</dbReference>
<comment type="similarity">
    <text evidence="6">Belongs to the ABC-4 integral membrane protein family.</text>
</comment>
<reference evidence="10 11" key="1">
    <citation type="submission" date="2015-08" db="EMBL/GenBank/DDBJ databases">
        <authorList>
            <person name="Babu N.S."/>
            <person name="Beckwith C.J."/>
            <person name="Beseler K.G."/>
            <person name="Brison A."/>
            <person name="Carone J.V."/>
            <person name="Caskin T.P."/>
            <person name="Diamond M."/>
            <person name="Durham M.E."/>
            <person name="Foxe J.M."/>
            <person name="Go M."/>
            <person name="Henderson B.A."/>
            <person name="Jones I.B."/>
            <person name="McGettigan J.A."/>
            <person name="Micheletti S.J."/>
            <person name="Nasrallah M.E."/>
            <person name="Ortiz D."/>
            <person name="Piller C.R."/>
            <person name="Privatt S.R."/>
            <person name="Schneider S.L."/>
            <person name="Sharp S."/>
            <person name="Smith T.C."/>
            <person name="Stanton J.D."/>
            <person name="Ullery H.E."/>
            <person name="Wilson R.J."/>
            <person name="Serrano M.G."/>
            <person name="Buck G."/>
            <person name="Lee V."/>
            <person name="Wang Y."/>
            <person name="Carvalho R."/>
            <person name="Voegtly L."/>
            <person name="Shi R."/>
            <person name="Duckworth R."/>
            <person name="Johnson A."/>
            <person name="Loviza R."/>
            <person name="Walstead R."/>
            <person name="Shah Z."/>
            <person name="Kiflezghi M."/>
            <person name="Wade K."/>
            <person name="Ball S.L."/>
            <person name="Bradley K.W."/>
            <person name="Asai D.J."/>
            <person name="Bowman C.A."/>
            <person name="Russell D.A."/>
            <person name="Pope W.H."/>
            <person name="Jacobs-Sera D."/>
            <person name="Hendrix R.W."/>
            <person name="Hatfull G.F."/>
        </authorList>
    </citation>
    <scope>NUCLEOTIDE SEQUENCE [LARGE SCALE GENOMIC DNA]</scope>
    <source>
        <strain evidence="10 11">PUDD_83A45</strain>
    </source>
</reference>
<dbReference type="PATRIC" id="fig|156976.3.peg.1608"/>
<dbReference type="InterPro" id="IPR003838">
    <property type="entry name" value="ABC3_permease_C"/>
</dbReference>
<evidence type="ECO:0000313" key="11">
    <source>
        <dbReference type="Proteomes" id="UP000060016"/>
    </source>
</evidence>
<dbReference type="Proteomes" id="UP000060016">
    <property type="component" value="Chromosome"/>
</dbReference>
<keyword evidence="3 7" id="KW-0812">Transmembrane</keyword>
<evidence type="ECO:0000259" key="8">
    <source>
        <dbReference type="Pfam" id="PF02687"/>
    </source>
</evidence>
<keyword evidence="2" id="KW-1003">Cell membrane</keyword>
<evidence type="ECO:0000256" key="2">
    <source>
        <dbReference type="ARBA" id="ARBA00022475"/>
    </source>
</evidence>
<dbReference type="InterPro" id="IPR050250">
    <property type="entry name" value="Macrolide_Exporter_MacB"/>
</dbReference>
<feature type="transmembrane region" description="Helical" evidence="7">
    <location>
        <begin position="21"/>
        <end position="45"/>
    </location>
</feature>
<dbReference type="RefSeq" id="WP_052205384.1">
    <property type="nucleotide sequence ID" value="NZ_CP012342.1"/>
</dbReference>
<evidence type="ECO:0008006" key="12">
    <source>
        <dbReference type="Google" id="ProtNLM"/>
    </source>
</evidence>
<evidence type="ECO:0000256" key="5">
    <source>
        <dbReference type="ARBA" id="ARBA00023136"/>
    </source>
</evidence>
<gene>
    <name evidence="10" type="ORF">AK829_08035</name>
</gene>
<feature type="domain" description="ABC3 transporter permease C-terminal" evidence="8">
    <location>
        <begin position="298"/>
        <end position="410"/>
    </location>
</feature>
<evidence type="ECO:0000259" key="9">
    <source>
        <dbReference type="Pfam" id="PF12704"/>
    </source>
</evidence>